<evidence type="ECO:0000313" key="19">
    <source>
        <dbReference type="Proteomes" id="UP000054516"/>
    </source>
</evidence>
<evidence type="ECO:0000256" key="3">
    <source>
        <dbReference type="ARBA" id="ARBA00022525"/>
    </source>
</evidence>
<dbReference type="Gene3D" id="2.70.50.70">
    <property type="match status" value="1"/>
</dbReference>
<dbReference type="GO" id="GO:0016787">
    <property type="term" value="F:hydrolase activity"/>
    <property type="evidence" value="ECO:0007669"/>
    <property type="project" value="UniProtKB-KW"/>
</dbReference>
<dbReference type="InterPro" id="IPR049892">
    <property type="entry name" value="AA9"/>
</dbReference>
<evidence type="ECO:0000256" key="7">
    <source>
        <dbReference type="ARBA" id="ARBA00023002"/>
    </source>
</evidence>
<evidence type="ECO:0000256" key="11">
    <source>
        <dbReference type="ARBA" id="ARBA00023277"/>
    </source>
</evidence>
<feature type="chain" id="PRO_5012051798" description="lytic cellulose monooxygenase (C4-dehydrogenating)" evidence="16">
    <location>
        <begin position="17"/>
        <end position="230"/>
    </location>
</feature>
<dbReference type="AlphaFoldDB" id="A0A1S8A609"/>
<comment type="catalytic activity">
    <reaction evidence="14">
        <text>[(1-&gt;4)-beta-D-glucosyl]n+m + reduced acceptor + O2 = 4-dehydro-beta-D-glucosyl-[(1-&gt;4)-beta-D-glucosyl]n-1 + [(1-&gt;4)-beta-D-glucosyl]m + acceptor + H2O.</text>
        <dbReference type="EC" id="1.14.99.56"/>
    </reaction>
</comment>
<evidence type="ECO:0000259" key="17">
    <source>
        <dbReference type="Pfam" id="PF03443"/>
    </source>
</evidence>
<reference evidence="18" key="1">
    <citation type="submission" date="2016-03" db="EMBL/GenBank/DDBJ databases">
        <title>Draft genome sequence of Rosellinia necatrix.</title>
        <authorList>
            <person name="Kanematsu S."/>
        </authorList>
    </citation>
    <scope>NUCLEOTIDE SEQUENCE [LARGE SCALE GENOMIC DNA]</scope>
    <source>
        <strain evidence="18">W97</strain>
    </source>
</reference>
<evidence type="ECO:0000256" key="1">
    <source>
        <dbReference type="ARBA" id="ARBA00001973"/>
    </source>
</evidence>
<proteinExistence type="inferred from homology"/>
<comment type="cofactor">
    <cofactor evidence="1">
        <name>Cu(2+)</name>
        <dbReference type="ChEBI" id="CHEBI:29036"/>
    </cofactor>
</comment>
<keyword evidence="12" id="KW-0624">Polysaccharide degradation</keyword>
<evidence type="ECO:0000256" key="2">
    <source>
        <dbReference type="ARBA" id="ARBA00004613"/>
    </source>
</evidence>
<dbReference type="Proteomes" id="UP000054516">
    <property type="component" value="Unassembled WGS sequence"/>
</dbReference>
<keyword evidence="6" id="KW-0136">Cellulose degradation</keyword>
<keyword evidence="19" id="KW-1185">Reference proteome</keyword>
<dbReference type="EC" id="1.14.99.56" evidence="15"/>
<protein>
    <recommendedName>
        <fullName evidence="15">lytic cellulose monooxygenase (C4-dehydrogenating)</fullName>
        <ecNumber evidence="15">1.14.99.56</ecNumber>
    </recommendedName>
</protein>
<dbReference type="GO" id="GO:0030245">
    <property type="term" value="P:cellulose catabolic process"/>
    <property type="evidence" value="ECO:0007669"/>
    <property type="project" value="UniProtKB-KW"/>
</dbReference>
<feature type="domain" description="Auxiliary Activity family 9 catalytic" evidence="17">
    <location>
        <begin position="17"/>
        <end position="220"/>
    </location>
</feature>
<evidence type="ECO:0000256" key="12">
    <source>
        <dbReference type="ARBA" id="ARBA00023326"/>
    </source>
</evidence>
<keyword evidence="11" id="KW-0119">Carbohydrate metabolism</keyword>
<evidence type="ECO:0000256" key="14">
    <source>
        <dbReference type="ARBA" id="ARBA00045077"/>
    </source>
</evidence>
<dbReference type="Pfam" id="PF03443">
    <property type="entry name" value="AA9"/>
    <property type="match status" value="1"/>
</dbReference>
<evidence type="ECO:0000313" key="18">
    <source>
        <dbReference type="EMBL" id="GAW25493.1"/>
    </source>
</evidence>
<dbReference type="PANTHER" id="PTHR33353:SF10">
    <property type="entry name" value="ENDO-BETA-1,4-GLUCANASE D"/>
    <property type="match status" value="1"/>
</dbReference>
<keyword evidence="9" id="KW-0503">Monooxygenase</keyword>
<keyword evidence="5 16" id="KW-0732">Signal</keyword>
<dbReference type="EMBL" id="DF977452">
    <property type="protein sequence ID" value="GAW25493.1"/>
    <property type="molecule type" value="Genomic_DNA"/>
</dbReference>
<dbReference type="GO" id="GO:0004497">
    <property type="term" value="F:monooxygenase activity"/>
    <property type="evidence" value="ECO:0007669"/>
    <property type="project" value="UniProtKB-KW"/>
</dbReference>
<feature type="signal peptide" evidence="16">
    <location>
        <begin position="1"/>
        <end position="16"/>
    </location>
</feature>
<dbReference type="CDD" id="cd21175">
    <property type="entry name" value="LPMO_AA9"/>
    <property type="match status" value="1"/>
</dbReference>
<organism evidence="18">
    <name type="scientific">Rosellinia necatrix</name>
    <name type="common">White root-rot fungus</name>
    <dbReference type="NCBI Taxonomy" id="77044"/>
    <lineage>
        <taxon>Eukaryota</taxon>
        <taxon>Fungi</taxon>
        <taxon>Dikarya</taxon>
        <taxon>Ascomycota</taxon>
        <taxon>Pezizomycotina</taxon>
        <taxon>Sordariomycetes</taxon>
        <taxon>Xylariomycetidae</taxon>
        <taxon>Xylariales</taxon>
        <taxon>Xylariaceae</taxon>
        <taxon>Rosellinia</taxon>
    </lineage>
</organism>
<evidence type="ECO:0000256" key="8">
    <source>
        <dbReference type="ARBA" id="ARBA00023008"/>
    </source>
</evidence>
<accession>A0A1S8A609</accession>
<evidence type="ECO:0000256" key="4">
    <source>
        <dbReference type="ARBA" id="ARBA00022723"/>
    </source>
</evidence>
<gene>
    <name evidence="18" type="ORF">SAMD00023353_0702740</name>
</gene>
<evidence type="ECO:0000256" key="13">
    <source>
        <dbReference type="ARBA" id="ARBA00044502"/>
    </source>
</evidence>
<sequence>MHMILSLLALASIAQAHYTFPALIAGGTTTGKWEYVRKTTNYQSNGPVPSVDSEQFRCYQLAPGSEGAKTMAVAAGETVGFTAEASVSHPGVLQFYMARAPAGQTSASWDGAGAVWFKIFSQGPNIGGGGLSWPSQGASRVTARIPSCIPAGDYLLRVEHIALHSAGAAGGAQPYVSCAQLTVTGGGSRVPGNLVAFPGAYKPTDPGLMINIYYPVPTSYTPPGPPVFTC</sequence>
<comment type="similarity">
    <text evidence="13">Belongs to the polysaccharide monooxygenase AA9 family.</text>
</comment>
<keyword evidence="3" id="KW-0964">Secreted</keyword>
<keyword evidence="4" id="KW-0479">Metal-binding</keyword>
<keyword evidence="7" id="KW-0560">Oxidoreductase</keyword>
<evidence type="ECO:0000256" key="16">
    <source>
        <dbReference type="SAM" id="SignalP"/>
    </source>
</evidence>
<keyword evidence="10" id="KW-1015">Disulfide bond</keyword>
<evidence type="ECO:0000256" key="15">
    <source>
        <dbReference type="ARBA" id="ARBA00047174"/>
    </source>
</evidence>
<dbReference type="OrthoDB" id="5271017at2759"/>
<dbReference type="GO" id="GO:0046872">
    <property type="term" value="F:metal ion binding"/>
    <property type="evidence" value="ECO:0007669"/>
    <property type="project" value="UniProtKB-KW"/>
</dbReference>
<dbReference type="InterPro" id="IPR005103">
    <property type="entry name" value="AA9_LPMO"/>
</dbReference>
<evidence type="ECO:0000256" key="5">
    <source>
        <dbReference type="ARBA" id="ARBA00022729"/>
    </source>
</evidence>
<dbReference type="GO" id="GO:0005576">
    <property type="term" value="C:extracellular region"/>
    <property type="evidence" value="ECO:0007669"/>
    <property type="project" value="UniProtKB-SubCell"/>
</dbReference>
<dbReference type="OMA" id="HYTFPEL"/>
<comment type="subcellular location">
    <subcellularLocation>
        <location evidence="2">Secreted</location>
    </subcellularLocation>
</comment>
<keyword evidence="18" id="KW-0378">Hydrolase</keyword>
<evidence type="ECO:0000256" key="10">
    <source>
        <dbReference type="ARBA" id="ARBA00023157"/>
    </source>
</evidence>
<dbReference type="STRING" id="77044.A0A1S8A609"/>
<evidence type="ECO:0000256" key="6">
    <source>
        <dbReference type="ARBA" id="ARBA00023001"/>
    </source>
</evidence>
<dbReference type="PANTHER" id="PTHR33353">
    <property type="entry name" value="PUTATIVE (AFU_ORTHOLOGUE AFUA_1G12560)-RELATED"/>
    <property type="match status" value="1"/>
</dbReference>
<name>A0A1S8A609_ROSNE</name>
<evidence type="ECO:0000256" key="9">
    <source>
        <dbReference type="ARBA" id="ARBA00023033"/>
    </source>
</evidence>
<keyword evidence="8" id="KW-0186">Copper</keyword>